<feature type="non-terminal residue" evidence="1">
    <location>
        <position position="1"/>
    </location>
</feature>
<gene>
    <name evidence="1" type="ORF">CW563_10095</name>
</gene>
<protein>
    <submittedName>
        <fullName evidence="1">Flavodoxin</fullName>
    </submittedName>
</protein>
<sequence>PDSDEDIKRLDDFAAALAQAVNA</sequence>
<evidence type="ECO:0000313" key="1">
    <source>
        <dbReference type="EMBL" id="EAK3904417.1"/>
    </source>
</evidence>
<dbReference type="EMBL" id="AACFVE010000320">
    <property type="protein sequence ID" value="EAK3904417.1"/>
    <property type="molecule type" value="Genomic_DNA"/>
</dbReference>
<accession>A0A5T0UGW3</accession>
<reference evidence="1" key="1">
    <citation type="submission" date="2018-06" db="EMBL/GenBank/DDBJ databases">
        <authorList>
            <consortium name="PulseNet: The National Subtyping Network for Foodborne Disease Surveillance"/>
            <person name="Tarr C.L."/>
            <person name="Trees E."/>
            <person name="Katz L.S."/>
            <person name="Carleton-Romer H.A."/>
            <person name="Stroika S."/>
            <person name="Kucerova Z."/>
            <person name="Roache K.F."/>
            <person name="Sabol A.L."/>
            <person name="Besser J."/>
            <person name="Gerner-Smidt P."/>
        </authorList>
    </citation>
    <scope>NUCLEOTIDE SEQUENCE</scope>
    <source>
        <strain evidence="1">PNUSAC003301</strain>
    </source>
</reference>
<name>A0A5T0UGW3_CAMJU</name>
<proteinExistence type="predicted"/>
<comment type="caution">
    <text evidence="1">The sequence shown here is derived from an EMBL/GenBank/DDBJ whole genome shotgun (WGS) entry which is preliminary data.</text>
</comment>
<dbReference type="AlphaFoldDB" id="A0A5T0UGW3"/>
<organism evidence="1">
    <name type="scientific">Campylobacter jejuni</name>
    <dbReference type="NCBI Taxonomy" id="197"/>
    <lineage>
        <taxon>Bacteria</taxon>
        <taxon>Pseudomonadati</taxon>
        <taxon>Campylobacterota</taxon>
        <taxon>Epsilonproteobacteria</taxon>
        <taxon>Campylobacterales</taxon>
        <taxon>Campylobacteraceae</taxon>
        <taxon>Campylobacter</taxon>
    </lineage>
</organism>